<keyword evidence="1" id="KW-1133">Transmembrane helix</keyword>
<feature type="transmembrane region" description="Helical" evidence="1">
    <location>
        <begin position="53"/>
        <end position="72"/>
    </location>
</feature>
<name>A0A7H1C113_9PAST</name>
<dbReference type="EMBL" id="CP061280">
    <property type="protein sequence ID" value="QNS14668.1"/>
    <property type="molecule type" value="Genomic_DNA"/>
</dbReference>
<keyword evidence="1" id="KW-0472">Membrane</keyword>
<keyword evidence="3" id="KW-1185">Reference proteome</keyword>
<proteinExistence type="predicted"/>
<dbReference type="Proteomes" id="UP000576260">
    <property type="component" value="Chromosome"/>
</dbReference>
<keyword evidence="1" id="KW-0812">Transmembrane</keyword>
<sequence length="79" mass="8988">MSSEINLTTKVCRLDNQNSCNDVILKVSKDEITKFQTLVHSNSPDLGQFNMNYLMSGMGIVLFCYVFSYGIGQIIKQFR</sequence>
<evidence type="ECO:0000256" key="1">
    <source>
        <dbReference type="SAM" id="Phobius"/>
    </source>
</evidence>
<accession>A0A7H1C113</accession>
<dbReference type="AlphaFoldDB" id="A0A7H1C113"/>
<evidence type="ECO:0000313" key="2">
    <source>
        <dbReference type="EMBL" id="QNS14668.1"/>
    </source>
</evidence>
<dbReference type="KEGG" id="mbos:ICJ55_07890"/>
<protein>
    <submittedName>
        <fullName evidence="2">Uncharacterized protein</fullName>
    </submittedName>
</protein>
<gene>
    <name evidence="2" type="ORF">ICJ55_07890</name>
</gene>
<evidence type="ECO:0000313" key="3">
    <source>
        <dbReference type="Proteomes" id="UP000576260"/>
    </source>
</evidence>
<dbReference type="RefSeq" id="WP_188156313.1">
    <property type="nucleotide sequence ID" value="NZ_CP061280.1"/>
</dbReference>
<organism evidence="2 3">
    <name type="scientific">Mannheimia bovis</name>
    <dbReference type="NCBI Taxonomy" id="2770636"/>
    <lineage>
        <taxon>Bacteria</taxon>
        <taxon>Pseudomonadati</taxon>
        <taxon>Pseudomonadota</taxon>
        <taxon>Gammaproteobacteria</taxon>
        <taxon>Pasteurellales</taxon>
        <taxon>Pasteurellaceae</taxon>
        <taxon>Mannheimia</taxon>
    </lineage>
</organism>
<reference evidence="2 3" key="1">
    <citation type="submission" date="2020-09" db="EMBL/GenBank/DDBJ databases">
        <title>Mannheimia bovis sp.nov., isolated from a cow.</title>
        <authorList>
            <person name="Li F."/>
        </authorList>
    </citation>
    <scope>NUCLEOTIDE SEQUENCE [LARGE SCALE GENOMIC DNA]</scope>
    <source>
        <strain evidence="2 3">ZY190616</strain>
    </source>
</reference>